<comment type="caution">
    <text evidence="1">The sequence shown here is derived from an EMBL/GenBank/DDBJ whole genome shotgun (WGS) entry which is preliminary data.</text>
</comment>
<organism evidence="1 2">
    <name type="scientific">Ceratitis capitata</name>
    <name type="common">Mediterranean fruit fly</name>
    <name type="synonym">Tephritis capitata</name>
    <dbReference type="NCBI Taxonomy" id="7213"/>
    <lineage>
        <taxon>Eukaryota</taxon>
        <taxon>Metazoa</taxon>
        <taxon>Ecdysozoa</taxon>
        <taxon>Arthropoda</taxon>
        <taxon>Hexapoda</taxon>
        <taxon>Insecta</taxon>
        <taxon>Pterygota</taxon>
        <taxon>Neoptera</taxon>
        <taxon>Endopterygota</taxon>
        <taxon>Diptera</taxon>
        <taxon>Brachycera</taxon>
        <taxon>Muscomorpha</taxon>
        <taxon>Tephritoidea</taxon>
        <taxon>Tephritidae</taxon>
        <taxon>Ceratitis</taxon>
        <taxon>Ceratitis</taxon>
    </lineage>
</organism>
<protein>
    <submittedName>
        <fullName evidence="1">(Mediterranean fruit fly) hypothetical protein</fullName>
    </submittedName>
</protein>
<dbReference type="EMBL" id="CAJHJT010000012">
    <property type="protein sequence ID" value="CAD6997263.1"/>
    <property type="molecule type" value="Genomic_DNA"/>
</dbReference>
<name>A0A811UJC7_CERCA</name>
<reference evidence="1" key="1">
    <citation type="submission" date="2020-11" db="EMBL/GenBank/DDBJ databases">
        <authorList>
            <person name="Whitehead M."/>
        </authorList>
    </citation>
    <scope>NUCLEOTIDE SEQUENCE</scope>
    <source>
        <strain evidence="1">EGII</strain>
    </source>
</reference>
<dbReference type="AlphaFoldDB" id="A0A811UJC7"/>
<sequence length="83" mass="9793">MEEALSACETNENIFNGIKGKHMRSSQQRFYYELNRVSFATFVEQYSVFDQLELIKDRARYYLLQPRQSTIMNGLLSTLLNTM</sequence>
<accession>A0A811UJC7</accession>
<evidence type="ECO:0000313" key="1">
    <source>
        <dbReference type="EMBL" id="CAD6997263.1"/>
    </source>
</evidence>
<dbReference type="Proteomes" id="UP000606786">
    <property type="component" value="Unassembled WGS sequence"/>
</dbReference>
<keyword evidence="2" id="KW-1185">Reference proteome</keyword>
<gene>
    <name evidence="1" type="ORF">CCAP1982_LOCUS5896</name>
</gene>
<proteinExistence type="predicted"/>
<feature type="non-terminal residue" evidence="1">
    <location>
        <position position="83"/>
    </location>
</feature>
<evidence type="ECO:0000313" key="2">
    <source>
        <dbReference type="Proteomes" id="UP000606786"/>
    </source>
</evidence>